<dbReference type="Proteomes" id="UP000330809">
    <property type="component" value="Unassembled WGS sequence"/>
</dbReference>
<dbReference type="RefSeq" id="WP_133144440.1">
    <property type="nucleotide sequence ID" value="NZ_CAACYJ010000035.1"/>
</dbReference>
<dbReference type="GO" id="GO:0006637">
    <property type="term" value="P:acyl-CoA metabolic process"/>
    <property type="evidence" value="ECO:0007669"/>
    <property type="project" value="InterPro"/>
</dbReference>
<dbReference type="InterPro" id="IPR042171">
    <property type="entry name" value="Acyl-CoA_hotdog"/>
</dbReference>
<dbReference type="Gene3D" id="2.40.160.210">
    <property type="entry name" value="Acyl-CoA thioesterase, double hotdog domain"/>
    <property type="match status" value="1"/>
</dbReference>
<dbReference type="CDD" id="cd03444">
    <property type="entry name" value="Thioesterase_II_repeat1"/>
    <property type="match status" value="1"/>
</dbReference>
<dbReference type="InterPro" id="IPR025652">
    <property type="entry name" value="TesB_C"/>
</dbReference>
<dbReference type="AlphaFoldDB" id="A0A449IKP9"/>
<accession>A0A449IKP9</accession>
<sequence length="287" mass="32158">MAFTVSDLLRLLRLERQDQWLFNGYSPTCGAQRVYGGQMLGQSIMAMGQTVPEAHRLHSMQGYFLQPGDVHKPINFKVQPIREGRNFSTRLLLAYQDDRPIFSGAASFQRPEGEHRRLAPMPNVTPASGMMSEAEYYADELPLVAGCHSHTPLLMSLFERRSEHWRSWAKPGPREPVNGIWCRLREPCGDGPLLCQALLAYICDLDLMNTAMRPRGVGAIDPSAHAASLDHTMWFHAAVQPDRWFYYDLTGPSAVKNRGLGSGSLYQDGVLVATAMQEGLLRERQNG</sequence>
<comment type="similarity">
    <text evidence="1">Belongs to the C/M/P thioester hydrolase family.</text>
</comment>
<evidence type="ECO:0000313" key="5">
    <source>
        <dbReference type="EMBL" id="VFB19999.1"/>
    </source>
</evidence>
<feature type="domain" description="Acyl-CoA thioesterase 2 C-terminal" evidence="3">
    <location>
        <begin position="178"/>
        <end position="280"/>
    </location>
</feature>
<dbReference type="CDD" id="cd03445">
    <property type="entry name" value="Thioesterase_II_repeat2"/>
    <property type="match status" value="1"/>
</dbReference>
<dbReference type="GO" id="GO:0047617">
    <property type="term" value="F:fatty acyl-CoA hydrolase activity"/>
    <property type="evidence" value="ECO:0007669"/>
    <property type="project" value="InterPro"/>
</dbReference>
<evidence type="ECO:0000313" key="6">
    <source>
        <dbReference type="Proteomes" id="UP000330809"/>
    </source>
</evidence>
<evidence type="ECO:0000259" key="3">
    <source>
        <dbReference type="Pfam" id="PF02551"/>
    </source>
</evidence>
<dbReference type="GO" id="GO:0005829">
    <property type="term" value="C:cytosol"/>
    <property type="evidence" value="ECO:0007669"/>
    <property type="project" value="TreeGrafter"/>
</dbReference>
<dbReference type="PANTHER" id="PTHR11066">
    <property type="entry name" value="ACYL-COA THIOESTERASE"/>
    <property type="match status" value="1"/>
</dbReference>
<evidence type="ECO:0000256" key="2">
    <source>
        <dbReference type="ARBA" id="ARBA00022801"/>
    </source>
</evidence>
<dbReference type="GO" id="GO:0009062">
    <property type="term" value="P:fatty acid catabolic process"/>
    <property type="evidence" value="ECO:0007669"/>
    <property type="project" value="TreeGrafter"/>
</dbReference>
<keyword evidence="2 5" id="KW-0378">Hydrolase</keyword>
<dbReference type="InterPro" id="IPR049449">
    <property type="entry name" value="TesB_ACOT8-like_N"/>
</dbReference>
<name>A0A449IKP9_PSEFR</name>
<organism evidence="5 6">
    <name type="scientific">Pseudomonas fragi</name>
    <dbReference type="NCBI Taxonomy" id="296"/>
    <lineage>
        <taxon>Bacteria</taxon>
        <taxon>Pseudomonadati</taxon>
        <taxon>Pseudomonadota</taxon>
        <taxon>Gammaproteobacteria</taxon>
        <taxon>Pseudomonadales</taxon>
        <taxon>Pseudomonadaceae</taxon>
        <taxon>Pseudomonas</taxon>
    </lineage>
</organism>
<dbReference type="InterPro" id="IPR029069">
    <property type="entry name" value="HotDog_dom_sf"/>
</dbReference>
<evidence type="ECO:0000256" key="1">
    <source>
        <dbReference type="ARBA" id="ARBA00006538"/>
    </source>
</evidence>
<reference evidence="5 6" key="1">
    <citation type="submission" date="2019-02" db="EMBL/GenBank/DDBJ databases">
        <authorList>
            <consortium name="Pathogen Informatics"/>
        </authorList>
    </citation>
    <scope>NUCLEOTIDE SEQUENCE [LARGE SCALE GENOMIC DNA]</scope>
    <source>
        <strain evidence="5 6">3012STDY7103891</strain>
    </source>
</reference>
<dbReference type="EMBL" id="CAACYJ010000035">
    <property type="protein sequence ID" value="VFB19999.1"/>
    <property type="molecule type" value="Genomic_DNA"/>
</dbReference>
<dbReference type="EC" id="3.1.2.-" evidence="5"/>
<evidence type="ECO:0000259" key="4">
    <source>
        <dbReference type="Pfam" id="PF13622"/>
    </source>
</evidence>
<dbReference type="InterPro" id="IPR003703">
    <property type="entry name" value="Acyl_CoA_thio"/>
</dbReference>
<proteinExistence type="inferred from homology"/>
<dbReference type="Pfam" id="PF02551">
    <property type="entry name" value="Acyl_CoA_thio"/>
    <property type="match status" value="1"/>
</dbReference>
<protein>
    <submittedName>
        <fullName evidence="5">Acyl-CoA thioesterase II</fullName>
        <ecNumber evidence="5">3.1.2.-</ecNumber>
    </submittedName>
</protein>
<feature type="domain" description="Acyl-CoA thioesterase-like N-terminal HotDog" evidence="4">
    <location>
        <begin position="28"/>
        <end position="109"/>
    </location>
</feature>
<dbReference type="PANTHER" id="PTHR11066:SF34">
    <property type="entry name" value="ACYL-COENZYME A THIOESTERASE 8"/>
    <property type="match status" value="1"/>
</dbReference>
<dbReference type="SUPFAM" id="SSF54637">
    <property type="entry name" value="Thioesterase/thiol ester dehydrase-isomerase"/>
    <property type="match status" value="2"/>
</dbReference>
<gene>
    <name evidence="5" type="primary">tesB_2</name>
    <name evidence="5" type="ORF">NCTC10754_02610</name>
</gene>
<dbReference type="Pfam" id="PF13622">
    <property type="entry name" value="4HBT_3"/>
    <property type="match status" value="1"/>
</dbReference>